<dbReference type="InterPro" id="IPR000718">
    <property type="entry name" value="Peptidase_M13"/>
</dbReference>
<dbReference type="GO" id="GO:0006508">
    <property type="term" value="P:proteolysis"/>
    <property type="evidence" value="ECO:0007669"/>
    <property type="project" value="InterPro"/>
</dbReference>
<keyword evidence="3" id="KW-0812">Transmembrane</keyword>
<dbReference type="Pfam" id="PF05649">
    <property type="entry name" value="Peptidase_M13_N"/>
    <property type="match status" value="1"/>
</dbReference>
<feature type="domain" description="Peptidase M13 N-terminal" evidence="4">
    <location>
        <begin position="205"/>
        <end position="545"/>
    </location>
</feature>
<dbReference type="InterPro" id="IPR008753">
    <property type="entry name" value="Peptidase_M13_N"/>
</dbReference>
<feature type="transmembrane region" description="Helical" evidence="3">
    <location>
        <begin position="473"/>
        <end position="494"/>
    </location>
</feature>
<evidence type="ECO:0000313" key="6">
    <source>
        <dbReference type="Proteomes" id="UP001321473"/>
    </source>
</evidence>
<dbReference type="Proteomes" id="UP001321473">
    <property type="component" value="Unassembled WGS sequence"/>
</dbReference>
<feature type="compositionally biased region" description="Basic and acidic residues" evidence="2">
    <location>
        <begin position="1"/>
        <end position="10"/>
    </location>
</feature>
<dbReference type="GO" id="GO:0004222">
    <property type="term" value="F:metalloendopeptidase activity"/>
    <property type="evidence" value="ECO:0007669"/>
    <property type="project" value="InterPro"/>
</dbReference>
<dbReference type="Gene3D" id="3.40.390.10">
    <property type="entry name" value="Collagenase (Catalytic Domain)"/>
    <property type="match status" value="1"/>
</dbReference>
<gene>
    <name evidence="5" type="ORF">V5799_013369</name>
</gene>
<feature type="compositionally biased region" description="Basic residues" evidence="2">
    <location>
        <begin position="52"/>
        <end position="68"/>
    </location>
</feature>
<evidence type="ECO:0000256" key="1">
    <source>
        <dbReference type="ARBA" id="ARBA00007357"/>
    </source>
</evidence>
<protein>
    <recommendedName>
        <fullName evidence="4">Peptidase M13 N-terminal domain-containing protein</fullName>
    </recommendedName>
</protein>
<evidence type="ECO:0000313" key="5">
    <source>
        <dbReference type="EMBL" id="KAK8770166.1"/>
    </source>
</evidence>
<feature type="transmembrane region" description="Helical" evidence="3">
    <location>
        <begin position="154"/>
        <end position="172"/>
    </location>
</feature>
<feature type="region of interest" description="Disordered" evidence="2">
    <location>
        <begin position="122"/>
        <end position="145"/>
    </location>
</feature>
<dbReference type="AlphaFoldDB" id="A0AAQ4E647"/>
<proteinExistence type="inferred from homology"/>
<accession>A0AAQ4E647</accession>
<feature type="compositionally biased region" description="Polar residues" evidence="2">
    <location>
        <begin position="88"/>
        <end position="97"/>
    </location>
</feature>
<keyword evidence="3" id="KW-0472">Membrane</keyword>
<sequence>MPSKHTEKSKGVMPSSTDAAEGAVSDKPAQDAVVVGLAGKAPPASQSSSQPRSRKKSTKKGRRKRRPSQKPIKTRTVPSAEKGPAAMSTLQPSTGSPPTHPAATSGVTTAQTALGQQSSMYPTSLALPDSTAVPTHSPKGVSNYPEKASTEAKVFAIMLLAGAVVAFTILLLPSPVPKRSRLCITQSCAEHRGLIESQLDESLDPCQDFAAHVCGRWAPRKEFVELSRSALTDMVMAWKSKVPDTLLKGVAWLPAGRKAAAMFNSCMTQTGSQVDVIKNFMSTHGLVWPEDSVGNSPDPVEVLFDLAFNWNANLWFTLDLLPSAADNQQKRRLFIAPNDLTLEWRSIFRQIPRKFFDKFYRTMFRLFASGTDTSPLPHRIGESYNRLKYVFDEIISSSTGKARVPAVLPLRELDDLTDLTNSTYIKRTIDTKLGIQPPFTMEDLILLSDVALLHAILNIFGEIDDSVVRRHLAWLFLEACAAVASPATVLLILYGSKRRAEAVRPLFCAGQVEASYKLLVSAMVAVMQFSEEERRSVDTHLASILEVGANAYCV</sequence>
<comment type="caution">
    <text evidence="5">The sequence shown here is derived from an EMBL/GenBank/DDBJ whole genome shotgun (WGS) entry which is preliminary data.</text>
</comment>
<dbReference type="Gene3D" id="1.10.1380.10">
    <property type="entry name" value="Neutral endopeptidase , domain2"/>
    <property type="match status" value="1"/>
</dbReference>
<name>A0AAQ4E647_AMBAM</name>
<dbReference type="PROSITE" id="PS51885">
    <property type="entry name" value="NEPRILYSIN"/>
    <property type="match status" value="1"/>
</dbReference>
<keyword evidence="6" id="KW-1185">Reference proteome</keyword>
<dbReference type="InterPro" id="IPR042089">
    <property type="entry name" value="Peptidase_M13_dom_2"/>
</dbReference>
<keyword evidence="3" id="KW-1133">Transmembrane helix</keyword>
<evidence type="ECO:0000256" key="2">
    <source>
        <dbReference type="SAM" id="MobiDB-lite"/>
    </source>
</evidence>
<comment type="similarity">
    <text evidence="1">Belongs to the peptidase M13 family.</text>
</comment>
<dbReference type="SUPFAM" id="SSF55486">
    <property type="entry name" value="Metalloproteases ('zincins'), catalytic domain"/>
    <property type="match status" value="1"/>
</dbReference>
<evidence type="ECO:0000256" key="3">
    <source>
        <dbReference type="SAM" id="Phobius"/>
    </source>
</evidence>
<dbReference type="EMBL" id="JARKHS020021559">
    <property type="protein sequence ID" value="KAK8770166.1"/>
    <property type="molecule type" value="Genomic_DNA"/>
</dbReference>
<evidence type="ECO:0000259" key="4">
    <source>
        <dbReference type="Pfam" id="PF05649"/>
    </source>
</evidence>
<organism evidence="5 6">
    <name type="scientific">Amblyomma americanum</name>
    <name type="common">Lone star tick</name>
    <dbReference type="NCBI Taxonomy" id="6943"/>
    <lineage>
        <taxon>Eukaryota</taxon>
        <taxon>Metazoa</taxon>
        <taxon>Ecdysozoa</taxon>
        <taxon>Arthropoda</taxon>
        <taxon>Chelicerata</taxon>
        <taxon>Arachnida</taxon>
        <taxon>Acari</taxon>
        <taxon>Parasitiformes</taxon>
        <taxon>Ixodida</taxon>
        <taxon>Ixodoidea</taxon>
        <taxon>Ixodidae</taxon>
        <taxon>Amblyomminae</taxon>
        <taxon>Amblyomma</taxon>
    </lineage>
</organism>
<dbReference type="InterPro" id="IPR024079">
    <property type="entry name" value="MetalloPept_cat_dom_sf"/>
</dbReference>
<feature type="region of interest" description="Disordered" evidence="2">
    <location>
        <begin position="1"/>
        <end position="109"/>
    </location>
</feature>
<feature type="compositionally biased region" description="Low complexity" evidence="2">
    <location>
        <begin position="40"/>
        <end position="51"/>
    </location>
</feature>
<reference evidence="5 6" key="1">
    <citation type="journal article" date="2023" name="Arcadia Sci">
        <title>De novo assembly of a long-read Amblyomma americanum tick genome.</title>
        <authorList>
            <person name="Chou S."/>
            <person name="Poskanzer K.E."/>
            <person name="Rollins M."/>
            <person name="Thuy-Boun P.S."/>
        </authorList>
    </citation>
    <scope>NUCLEOTIDE SEQUENCE [LARGE SCALE GENOMIC DNA]</scope>
    <source>
        <strain evidence="5">F_SG_1</strain>
        <tissue evidence="5">Salivary glands</tissue>
    </source>
</reference>